<accession>A0A8S1S7H5</accession>
<gene>
    <name evidence="2" type="ORF">POCTA_138.1.T0060302</name>
</gene>
<keyword evidence="1" id="KW-0472">Membrane</keyword>
<sequence>MIFQDDHQNYYISGVLFITISAVIMQIILMSYEYKTQVPMFFAHKIYWAFNWLFQPSLLYQSFSMYFVACYYRINIDLYTLCFYLELLYMDLAEFETLGFWRNQLPMIDLSESQRSRISTVNSQSSFFLKIVLKKQWNIVDGDIEIKLDIRQAIQTKKKDFRILLHYQQYILENNEYFEQHSNDLLQINFLIKQIQENQDLLLIHYIQRYFEFITSKLELITPCFADFIELQSSEKQLIEEMKLATHSQNLHKSYIIGRKNQPKKCKWDIQAQYLPYKDFKITEFQTIKTLSEPYVLIVNQMHINIEKNNNTIYNDNII</sequence>
<evidence type="ECO:0000256" key="1">
    <source>
        <dbReference type="SAM" id="Phobius"/>
    </source>
</evidence>
<organism evidence="2 3">
    <name type="scientific">Paramecium octaurelia</name>
    <dbReference type="NCBI Taxonomy" id="43137"/>
    <lineage>
        <taxon>Eukaryota</taxon>
        <taxon>Sar</taxon>
        <taxon>Alveolata</taxon>
        <taxon>Ciliophora</taxon>
        <taxon>Intramacronucleata</taxon>
        <taxon>Oligohymenophorea</taxon>
        <taxon>Peniculida</taxon>
        <taxon>Parameciidae</taxon>
        <taxon>Paramecium</taxon>
    </lineage>
</organism>
<dbReference type="AlphaFoldDB" id="A0A8S1S7H5"/>
<protein>
    <recommendedName>
        <fullName evidence="4">Transmembrane protein</fullName>
    </recommendedName>
</protein>
<evidence type="ECO:0000313" key="2">
    <source>
        <dbReference type="EMBL" id="CAD8135270.1"/>
    </source>
</evidence>
<dbReference type="Proteomes" id="UP000683925">
    <property type="component" value="Unassembled WGS sequence"/>
</dbReference>
<keyword evidence="1" id="KW-0812">Transmembrane</keyword>
<feature type="transmembrane region" description="Helical" evidence="1">
    <location>
        <begin position="52"/>
        <end position="72"/>
    </location>
</feature>
<feature type="transmembrane region" description="Helical" evidence="1">
    <location>
        <begin position="12"/>
        <end position="32"/>
    </location>
</feature>
<comment type="caution">
    <text evidence="2">The sequence shown here is derived from an EMBL/GenBank/DDBJ whole genome shotgun (WGS) entry which is preliminary data.</text>
</comment>
<dbReference type="EMBL" id="CAJJDP010000005">
    <property type="protein sequence ID" value="CAD8135270.1"/>
    <property type="molecule type" value="Genomic_DNA"/>
</dbReference>
<keyword evidence="3" id="KW-1185">Reference proteome</keyword>
<reference evidence="2" key="1">
    <citation type="submission" date="2021-01" db="EMBL/GenBank/DDBJ databases">
        <authorList>
            <consortium name="Genoscope - CEA"/>
            <person name="William W."/>
        </authorList>
    </citation>
    <scope>NUCLEOTIDE SEQUENCE</scope>
</reference>
<proteinExistence type="predicted"/>
<name>A0A8S1S7H5_PAROT</name>
<keyword evidence="1" id="KW-1133">Transmembrane helix</keyword>
<evidence type="ECO:0008006" key="4">
    <source>
        <dbReference type="Google" id="ProtNLM"/>
    </source>
</evidence>
<evidence type="ECO:0000313" key="3">
    <source>
        <dbReference type="Proteomes" id="UP000683925"/>
    </source>
</evidence>